<proteinExistence type="predicted"/>
<evidence type="ECO:0000313" key="2">
    <source>
        <dbReference type="Proteomes" id="UP000501054"/>
    </source>
</evidence>
<accession>A0A6G9RYW1</accession>
<dbReference type="Proteomes" id="UP000501054">
    <property type="component" value="Segment"/>
</dbReference>
<sequence length="39" mass="4623">MTKCRKCENREPVPGKSLCHFCLEIAKNATMRERQRDNE</sequence>
<protein>
    <submittedName>
        <fullName evidence="1">Putative CxxC motif protein</fullName>
    </submittedName>
</protein>
<reference evidence="1 2" key="1">
    <citation type="journal article" date="2020" name="Genes (Basel)">
        <title>Comparative Genomics of Two New HF1-like Haloviruses.</title>
        <authorList>
            <person name="Dyall-Smith M."/>
            <person name="Tang S.L."/>
            <person name="Russ B."/>
            <person name="Chiang P.W."/>
            <person name="Pfeiffer F."/>
        </authorList>
    </citation>
    <scope>NUCLEOTIDE SEQUENCE [LARGE SCALE GENOMIC DNA]</scope>
</reference>
<organism evidence="1 2">
    <name type="scientific">Halorubrum virus Serpecor1</name>
    <dbReference type="NCBI Taxonomy" id="2721757"/>
    <lineage>
        <taxon>Viruses</taxon>
        <taxon>Duplodnaviria</taxon>
        <taxon>Heunggongvirae</taxon>
        <taxon>Uroviricota</taxon>
        <taxon>Caudoviricetes</taxon>
        <taxon>Thumleimavirales</taxon>
        <taxon>Hafunaviridae</taxon>
        <taxon>Haloferacalesvirus</taxon>
        <taxon>Haloferacalesvirus serpentinense</taxon>
        <taxon>Haloferacalesvirus Serpecor1</taxon>
    </lineage>
</organism>
<name>A0A6G9RYW1_9CAUD</name>
<dbReference type="EMBL" id="MN901521">
    <property type="protein sequence ID" value="QIR31222.1"/>
    <property type="molecule type" value="Genomic_DNA"/>
</dbReference>
<keyword evidence="2" id="KW-1185">Reference proteome</keyword>
<gene>
    <name evidence="1" type="ORF">HrrSp1_290</name>
</gene>
<evidence type="ECO:0000313" key="1">
    <source>
        <dbReference type="EMBL" id="QIR31222.1"/>
    </source>
</evidence>